<protein>
    <submittedName>
        <fullName evidence="3">GD21879</fullName>
    </submittedName>
</protein>
<name>B4Q7W6_DROSI</name>
<dbReference type="Proteomes" id="UP000000304">
    <property type="component" value="Chromosome 2L"/>
</dbReference>
<dbReference type="PhylomeDB" id="B4Q7W6"/>
<dbReference type="FunFam" id="2.60.40.10:FF:001634">
    <property type="entry name" value="Beat-IIIc, isoform B"/>
    <property type="match status" value="1"/>
</dbReference>
<accession>B4Q7W6</accession>
<feature type="signal peptide" evidence="2">
    <location>
        <begin position="1"/>
        <end position="19"/>
    </location>
</feature>
<evidence type="ECO:0000256" key="1">
    <source>
        <dbReference type="SAM" id="MobiDB-lite"/>
    </source>
</evidence>
<dbReference type="EMBL" id="CM000361">
    <property type="protein sequence ID" value="EDX05299.1"/>
    <property type="molecule type" value="Genomic_DNA"/>
</dbReference>
<keyword evidence="2" id="KW-0732">Signal</keyword>
<dbReference type="GO" id="GO:0008045">
    <property type="term" value="P:motor neuron axon guidance"/>
    <property type="evidence" value="ECO:0007669"/>
    <property type="project" value="EnsemblMetazoa"/>
</dbReference>
<reference evidence="3 4" key="1">
    <citation type="journal article" date="2007" name="Nature">
        <title>Evolution of genes and genomes on the Drosophila phylogeny.</title>
        <authorList>
            <consortium name="Drosophila 12 Genomes Consortium"/>
            <person name="Clark A.G."/>
            <person name="Eisen M.B."/>
            <person name="Smith D.R."/>
            <person name="Bergman C.M."/>
            <person name="Oliver B."/>
            <person name="Markow T.A."/>
            <person name="Kaufman T.C."/>
            <person name="Kellis M."/>
            <person name="Gelbart W."/>
            <person name="Iyer V.N."/>
            <person name="Pollard D.A."/>
            <person name="Sackton T.B."/>
            <person name="Larracuente A.M."/>
            <person name="Singh N.D."/>
            <person name="Abad J.P."/>
            <person name="Abt D.N."/>
            <person name="Adryan B."/>
            <person name="Aguade M."/>
            <person name="Akashi H."/>
            <person name="Anderson W.W."/>
            <person name="Aquadro C.F."/>
            <person name="Ardell D.H."/>
            <person name="Arguello R."/>
            <person name="Artieri C.G."/>
            <person name="Barbash D.A."/>
            <person name="Barker D."/>
            <person name="Barsanti P."/>
            <person name="Batterham P."/>
            <person name="Batzoglou S."/>
            <person name="Begun D."/>
            <person name="Bhutkar A."/>
            <person name="Blanco E."/>
            <person name="Bosak S.A."/>
            <person name="Bradley R.K."/>
            <person name="Brand A.D."/>
            <person name="Brent M.R."/>
            <person name="Brooks A.N."/>
            <person name="Brown R.H."/>
            <person name="Butlin R.K."/>
            <person name="Caggese C."/>
            <person name="Calvi B.R."/>
            <person name="Bernardo de Carvalho A."/>
            <person name="Caspi A."/>
            <person name="Castrezana S."/>
            <person name="Celniker S.E."/>
            <person name="Chang J.L."/>
            <person name="Chapple C."/>
            <person name="Chatterji S."/>
            <person name="Chinwalla A."/>
            <person name="Civetta A."/>
            <person name="Clifton S.W."/>
            <person name="Comeron J.M."/>
            <person name="Costello J.C."/>
            <person name="Coyne J.A."/>
            <person name="Daub J."/>
            <person name="David R.G."/>
            <person name="Delcher A.L."/>
            <person name="Delehaunty K."/>
            <person name="Do C.B."/>
            <person name="Ebling H."/>
            <person name="Edwards K."/>
            <person name="Eickbush T."/>
            <person name="Evans J.D."/>
            <person name="Filipski A."/>
            <person name="Findeiss S."/>
            <person name="Freyhult E."/>
            <person name="Fulton L."/>
            <person name="Fulton R."/>
            <person name="Garcia A.C."/>
            <person name="Gardiner A."/>
            <person name="Garfield D.A."/>
            <person name="Garvin B.E."/>
            <person name="Gibson G."/>
            <person name="Gilbert D."/>
            <person name="Gnerre S."/>
            <person name="Godfrey J."/>
            <person name="Good R."/>
            <person name="Gotea V."/>
            <person name="Gravely B."/>
            <person name="Greenberg A.J."/>
            <person name="Griffiths-Jones S."/>
            <person name="Gross S."/>
            <person name="Guigo R."/>
            <person name="Gustafson E.A."/>
            <person name="Haerty W."/>
            <person name="Hahn M.W."/>
            <person name="Halligan D.L."/>
            <person name="Halpern A.L."/>
            <person name="Halter G.M."/>
            <person name="Han M.V."/>
            <person name="Heger A."/>
            <person name="Hillier L."/>
            <person name="Hinrichs A.S."/>
            <person name="Holmes I."/>
            <person name="Hoskins R.A."/>
            <person name="Hubisz M.J."/>
            <person name="Hultmark D."/>
            <person name="Huntley M.A."/>
            <person name="Jaffe D.B."/>
            <person name="Jagadeeshan S."/>
            <person name="Jeck W.R."/>
            <person name="Johnson J."/>
            <person name="Jones C.D."/>
            <person name="Jordan W.C."/>
            <person name="Karpen G.H."/>
            <person name="Kataoka E."/>
            <person name="Keightley P.D."/>
            <person name="Kheradpour P."/>
            <person name="Kirkness E.F."/>
            <person name="Koerich L.B."/>
            <person name="Kristiansen K."/>
            <person name="Kudrna D."/>
            <person name="Kulathinal R.J."/>
            <person name="Kumar S."/>
            <person name="Kwok R."/>
            <person name="Lander E."/>
            <person name="Langley C.H."/>
            <person name="Lapoint R."/>
            <person name="Lazzaro B.P."/>
            <person name="Lee S.J."/>
            <person name="Levesque L."/>
            <person name="Li R."/>
            <person name="Lin C.F."/>
            <person name="Lin M.F."/>
            <person name="Lindblad-Toh K."/>
            <person name="Llopart A."/>
            <person name="Long M."/>
            <person name="Low L."/>
            <person name="Lozovsky E."/>
            <person name="Lu J."/>
            <person name="Luo M."/>
            <person name="Machado C.A."/>
            <person name="Makalowski W."/>
            <person name="Marzo M."/>
            <person name="Matsuda M."/>
            <person name="Matzkin L."/>
            <person name="McAllister B."/>
            <person name="McBride C.S."/>
            <person name="McKernan B."/>
            <person name="McKernan K."/>
            <person name="Mendez-Lago M."/>
            <person name="Minx P."/>
            <person name="Mollenhauer M.U."/>
            <person name="Montooth K."/>
            <person name="Mount S.M."/>
            <person name="Mu X."/>
            <person name="Myers E."/>
            <person name="Negre B."/>
            <person name="Newfeld S."/>
            <person name="Nielsen R."/>
            <person name="Noor M.A."/>
            <person name="O'Grady P."/>
            <person name="Pachter L."/>
            <person name="Papaceit M."/>
            <person name="Parisi M.J."/>
            <person name="Parisi M."/>
            <person name="Parts L."/>
            <person name="Pedersen J.S."/>
            <person name="Pesole G."/>
            <person name="Phillippy A.M."/>
            <person name="Ponting C.P."/>
            <person name="Pop M."/>
            <person name="Porcelli D."/>
            <person name="Powell J.R."/>
            <person name="Prohaska S."/>
            <person name="Pruitt K."/>
            <person name="Puig M."/>
            <person name="Quesneville H."/>
            <person name="Ram K.R."/>
            <person name="Rand D."/>
            <person name="Rasmussen M.D."/>
            <person name="Reed L.K."/>
            <person name="Reenan R."/>
            <person name="Reily A."/>
            <person name="Remington K.A."/>
            <person name="Rieger T.T."/>
            <person name="Ritchie M.G."/>
            <person name="Robin C."/>
            <person name="Rogers Y.H."/>
            <person name="Rohde C."/>
            <person name="Rozas J."/>
            <person name="Rubenfield M.J."/>
            <person name="Ruiz A."/>
            <person name="Russo S."/>
            <person name="Salzberg S.L."/>
            <person name="Sanchez-Gracia A."/>
            <person name="Saranga D.J."/>
            <person name="Sato H."/>
            <person name="Schaeffer S.W."/>
            <person name="Schatz M.C."/>
            <person name="Schlenke T."/>
            <person name="Schwartz R."/>
            <person name="Segarra C."/>
            <person name="Singh R.S."/>
            <person name="Sirot L."/>
            <person name="Sirota M."/>
            <person name="Sisneros N.B."/>
            <person name="Smith C.D."/>
            <person name="Smith T.F."/>
            <person name="Spieth J."/>
            <person name="Stage D.E."/>
            <person name="Stark A."/>
            <person name="Stephan W."/>
            <person name="Strausberg R.L."/>
            <person name="Strempel S."/>
            <person name="Sturgill D."/>
            <person name="Sutton G."/>
            <person name="Sutton G.G."/>
            <person name="Tao W."/>
            <person name="Teichmann S."/>
            <person name="Tobari Y.N."/>
            <person name="Tomimura Y."/>
            <person name="Tsolas J.M."/>
            <person name="Valente V.L."/>
            <person name="Venter E."/>
            <person name="Venter J.C."/>
            <person name="Vicario S."/>
            <person name="Vieira F.G."/>
            <person name="Vilella A.J."/>
            <person name="Villasante A."/>
            <person name="Walenz B."/>
            <person name="Wang J."/>
            <person name="Wasserman M."/>
            <person name="Watts T."/>
            <person name="Wilson D."/>
            <person name="Wilson R.K."/>
            <person name="Wing R.A."/>
            <person name="Wolfner M.F."/>
            <person name="Wong A."/>
            <person name="Wong G.K."/>
            <person name="Wu C.I."/>
            <person name="Wu G."/>
            <person name="Yamamoto D."/>
            <person name="Yang H.P."/>
            <person name="Yang S.P."/>
            <person name="Yorke J.A."/>
            <person name="Yoshida K."/>
            <person name="Zdobnov E."/>
            <person name="Zhang P."/>
            <person name="Zhang Y."/>
            <person name="Zimin A.V."/>
            <person name="Baldwin J."/>
            <person name="Abdouelleil A."/>
            <person name="Abdulkadir J."/>
            <person name="Abebe A."/>
            <person name="Abera B."/>
            <person name="Abreu J."/>
            <person name="Acer S.C."/>
            <person name="Aftuck L."/>
            <person name="Alexander A."/>
            <person name="An P."/>
            <person name="Anderson E."/>
            <person name="Anderson S."/>
            <person name="Arachi H."/>
            <person name="Azer M."/>
            <person name="Bachantsang P."/>
            <person name="Barry A."/>
            <person name="Bayul T."/>
            <person name="Berlin A."/>
            <person name="Bessette D."/>
            <person name="Bloom T."/>
            <person name="Blye J."/>
            <person name="Boguslavskiy L."/>
            <person name="Bonnet C."/>
            <person name="Boukhgalter B."/>
            <person name="Bourzgui I."/>
            <person name="Brown A."/>
            <person name="Cahill P."/>
            <person name="Channer S."/>
            <person name="Cheshatsang Y."/>
            <person name="Chuda L."/>
            <person name="Citroen M."/>
            <person name="Collymore A."/>
            <person name="Cooke P."/>
            <person name="Costello M."/>
            <person name="D'Aco K."/>
            <person name="Daza R."/>
            <person name="De Haan G."/>
            <person name="DeGray S."/>
            <person name="DeMaso C."/>
            <person name="Dhargay N."/>
            <person name="Dooley K."/>
            <person name="Dooley E."/>
            <person name="Doricent M."/>
            <person name="Dorje P."/>
            <person name="Dorjee K."/>
            <person name="Dupes A."/>
            <person name="Elong R."/>
            <person name="Falk J."/>
            <person name="Farina A."/>
            <person name="Faro S."/>
            <person name="Ferguson D."/>
            <person name="Fisher S."/>
            <person name="Foley C.D."/>
            <person name="Franke A."/>
            <person name="Friedrich D."/>
            <person name="Gadbois L."/>
            <person name="Gearin G."/>
            <person name="Gearin C.R."/>
            <person name="Giannoukos G."/>
            <person name="Goode T."/>
            <person name="Graham J."/>
            <person name="Grandbois E."/>
            <person name="Grewal S."/>
            <person name="Gyaltsen K."/>
            <person name="Hafez N."/>
            <person name="Hagos B."/>
            <person name="Hall J."/>
            <person name="Henson C."/>
            <person name="Hollinger A."/>
            <person name="Honan T."/>
            <person name="Huard M.D."/>
            <person name="Hughes L."/>
            <person name="Hurhula B."/>
            <person name="Husby M.E."/>
            <person name="Kamat A."/>
            <person name="Kanga B."/>
            <person name="Kashin S."/>
            <person name="Khazanovich D."/>
            <person name="Kisner P."/>
            <person name="Lance K."/>
            <person name="Lara M."/>
            <person name="Lee W."/>
            <person name="Lennon N."/>
            <person name="Letendre F."/>
            <person name="LeVine R."/>
            <person name="Lipovsky A."/>
            <person name="Liu X."/>
            <person name="Liu J."/>
            <person name="Liu S."/>
            <person name="Lokyitsang T."/>
            <person name="Lokyitsang Y."/>
            <person name="Lubonja R."/>
            <person name="Lui A."/>
            <person name="MacDonald P."/>
            <person name="Magnisalis V."/>
            <person name="Maru K."/>
            <person name="Matthews C."/>
            <person name="McCusker W."/>
            <person name="McDonough S."/>
            <person name="Mehta T."/>
            <person name="Meldrim J."/>
            <person name="Meneus L."/>
            <person name="Mihai O."/>
            <person name="Mihalev A."/>
            <person name="Mihova T."/>
            <person name="Mittelman R."/>
            <person name="Mlenga V."/>
            <person name="Montmayeur A."/>
            <person name="Mulrain L."/>
            <person name="Navidi A."/>
            <person name="Naylor J."/>
            <person name="Negash T."/>
            <person name="Nguyen T."/>
            <person name="Nguyen N."/>
            <person name="Nicol R."/>
            <person name="Norbu C."/>
            <person name="Norbu N."/>
            <person name="Novod N."/>
            <person name="O'Neill B."/>
            <person name="Osman S."/>
            <person name="Markiewicz E."/>
            <person name="Oyono O.L."/>
            <person name="Patti C."/>
            <person name="Phunkhang P."/>
            <person name="Pierre F."/>
            <person name="Priest M."/>
            <person name="Raghuraman S."/>
            <person name="Rege F."/>
            <person name="Reyes R."/>
            <person name="Rise C."/>
            <person name="Rogov P."/>
            <person name="Ross K."/>
            <person name="Ryan E."/>
            <person name="Settipalli S."/>
            <person name="Shea T."/>
            <person name="Sherpa N."/>
            <person name="Shi L."/>
            <person name="Shih D."/>
            <person name="Sparrow T."/>
            <person name="Spaulding J."/>
            <person name="Stalker J."/>
            <person name="Stange-Thomann N."/>
            <person name="Stavropoulos S."/>
            <person name="Stone C."/>
            <person name="Strader C."/>
            <person name="Tesfaye S."/>
            <person name="Thomson T."/>
            <person name="Thoulutsang Y."/>
            <person name="Thoulutsang D."/>
            <person name="Topham K."/>
            <person name="Topping I."/>
            <person name="Tsamla T."/>
            <person name="Vassiliev H."/>
            <person name="Vo A."/>
            <person name="Wangchuk T."/>
            <person name="Wangdi T."/>
            <person name="Weiand M."/>
            <person name="Wilkinson J."/>
            <person name="Wilson A."/>
            <person name="Yadav S."/>
            <person name="Young G."/>
            <person name="Yu Q."/>
            <person name="Zembek L."/>
            <person name="Zhong D."/>
            <person name="Zimmer A."/>
            <person name="Zwirko Z."/>
            <person name="Jaffe D.B."/>
            <person name="Alvarez P."/>
            <person name="Brockman W."/>
            <person name="Butler J."/>
            <person name="Chin C."/>
            <person name="Gnerre S."/>
            <person name="Grabherr M."/>
            <person name="Kleber M."/>
            <person name="Mauceli E."/>
            <person name="MacCallum I."/>
        </authorList>
    </citation>
    <scope>NUCLEOTIDE SEQUENCE [LARGE SCALE GENOMIC DNA]</scope>
    <source>
        <strain evidence="4">white501</strain>
    </source>
</reference>
<dbReference type="InterPro" id="IPR036179">
    <property type="entry name" value="Ig-like_dom_sf"/>
</dbReference>
<evidence type="ECO:0000313" key="4">
    <source>
        <dbReference type="Proteomes" id="UP000000304"/>
    </source>
</evidence>
<dbReference type="PANTHER" id="PTHR21261">
    <property type="entry name" value="BEAT PROTEIN"/>
    <property type="match status" value="1"/>
</dbReference>
<feature type="region of interest" description="Disordered" evidence="1">
    <location>
        <begin position="359"/>
        <end position="384"/>
    </location>
</feature>
<organism evidence="3 4">
    <name type="scientific">Drosophila simulans</name>
    <name type="common">Fruit fly</name>
    <dbReference type="NCBI Taxonomy" id="7240"/>
    <lineage>
        <taxon>Eukaryota</taxon>
        <taxon>Metazoa</taxon>
        <taxon>Ecdysozoa</taxon>
        <taxon>Arthropoda</taxon>
        <taxon>Hexapoda</taxon>
        <taxon>Insecta</taxon>
        <taxon>Pterygota</taxon>
        <taxon>Neoptera</taxon>
        <taxon>Endopterygota</taxon>
        <taxon>Diptera</taxon>
        <taxon>Brachycera</taxon>
        <taxon>Muscomorpha</taxon>
        <taxon>Ephydroidea</taxon>
        <taxon>Drosophilidae</taxon>
        <taxon>Drosophila</taxon>
        <taxon>Sophophora</taxon>
    </lineage>
</organism>
<evidence type="ECO:0000256" key="2">
    <source>
        <dbReference type="SAM" id="SignalP"/>
    </source>
</evidence>
<dbReference type="SUPFAM" id="SSF48726">
    <property type="entry name" value="Immunoglobulin"/>
    <property type="match status" value="1"/>
</dbReference>
<keyword evidence="4" id="KW-1185">Reference proteome</keyword>
<dbReference type="PANTHER" id="PTHR21261:SF15">
    <property type="entry name" value="BEATEN PATH IIIA, ISOFORM D-RELATED"/>
    <property type="match status" value="1"/>
</dbReference>
<dbReference type="Gene3D" id="2.60.40.10">
    <property type="entry name" value="Immunoglobulins"/>
    <property type="match status" value="1"/>
</dbReference>
<dbReference type="AlphaFoldDB" id="B4Q7W6"/>
<feature type="compositionally biased region" description="Polar residues" evidence="1">
    <location>
        <begin position="370"/>
        <end position="384"/>
    </location>
</feature>
<evidence type="ECO:0000313" key="3">
    <source>
        <dbReference type="EMBL" id="EDX05299.1"/>
    </source>
</evidence>
<dbReference type="OMA" id="YVRINCT"/>
<feature type="chain" id="PRO_5002823187" evidence="2">
    <location>
        <begin position="20"/>
        <end position="384"/>
    </location>
</feature>
<gene>
    <name evidence="3" type="primary">Dsim\GD21879</name>
    <name evidence="3" type="ORF">Dsim_GD21879</name>
</gene>
<dbReference type="OrthoDB" id="10015491at2759"/>
<proteinExistence type="predicted"/>
<dbReference type="STRING" id="7240.B4Q7W6"/>
<dbReference type="GO" id="GO:0016201">
    <property type="term" value="P:synaptic target inhibition"/>
    <property type="evidence" value="ECO:0007669"/>
    <property type="project" value="EnsemblMetazoa"/>
</dbReference>
<sequence length="384" mass="42621">MFGHLNLLAALFFIGTLKDFRVAGLRLTEVRIPMYVIKGTAAQLECLYDLDGEALYSVKWYKDGNEFYRYVPRDMPPAQTFLLPGVNVDVSTPRRRKTECANKTSSEAGTLRCALLSIDPHFAQKIVFTALFARYYLPDEGSPKISGGRPRYQIGDYVRVNCTAGRSKPAVKLSWQVNGEPVEQQKLRKYDTIVSGRDGLETSVLGLQFRVEQKHFRKGNMKLKCIAELSTVYWRCNEESVEGDRPQKAPVLESRETVYASNSRADPVQGTSYRELFVTKILSLLFVQTNAASSTASAPSTPITPLVLLPVALAVMVMATLAQGIARDIDTDKISMDRTAPGGIGITKGAQQARELLAGREEENRRTSHGKSATQLEKMSLTAR</sequence>
<dbReference type="InterPro" id="IPR013783">
    <property type="entry name" value="Ig-like_fold"/>
</dbReference>
<dbReference type="HOGENOM" id="CLU_046048_2_0_1"/>